<reference evidence="2 3" key="1">
    <citation type="submission" date="2016-10" db="EMBL/GenBank/DDBJ databases">
        <authorList>
            <person name="de Groot N.N."/>
        </authorList>
    </citation>
    <scope>NUCLEOTIDE SEQUENCE [LARGE SCALE GENOMIC DNA]</scope>
    <source>
        <strain evidence="2 3">DSM 26915</strain>
    </source>
</reference>
<dbReference type="Proteomes" id="UP000236752">
    <property type="component" value="Unassembled WGS sequence"/>
</dbReference>
<accession>A0A1H6BD37</accession>
<sequence length="204" mass="23092">MINFRAGLSALLLTTTLGQPVFAADFSDPTWPCIQRKVERLSIGLMWPHPVEEAKIEGPTGEAVRDLAGALTLRRVSLEEAEARIAEFVGEHGAAEPLISQVFVRVFDQVARRRSTIMDGIADFSLGQIAQSERIEEARVEFDSLLNVENPDYDKLDSLEEQIDWDERIYIDRQKNLTYVCETPVLLEKRLFAIAQMLMQVVED</sequence>
<dbReference type="EMBL" id="FNUZ01000007">
    <property type="protein sequence ID" value="SEG58570.1"/>
    <property type="molecule type" value="Genomic_DNA"/>
</dbReference>
<organism evidence="2 3">
    <name type="scientific">Thalassococcus halodurans</name>
    <dbReference type="NCBI Taxonomy" id="373675"/>
    <lineage>
        <taxon>Bacteria</taxon>
        <taxon>Pseudomonadati</taxon>
        <taxon>Pseudomonadota</taxon>
        <taxon>Alphaproteobacteria</taxon>
        <taxon>Rhodobacterales</taxon>
        <taxon>Roseobacteraceae</taxon>
        <taxon>Thalassococcus</taxon>
    </lineage>
</organism>
<feature type="chain" id="PRO_5009293723" evidence="1">
    <location>
        <begin position="24"/>
        <end position="204"/>
    </location>
</feature>
<dbReference type="OrthoDB" id="6159094at2"/>
<keyword evidence="3" id="KW-1185">Reference proteome</keyword>
<dbReference type="AlphaFoldDB" id="A0A1H6BD37"/>
<proteinExistence type="predicted"/>
<gene>
    <name evidence="2" type="ORF">SAMN04488045_3450</name>
</gene>
<evidence type="ECO:0000313" key="2">
    <source>
        <dbReference type="EMBL" id="SEG58570.1"/>
    </source>
</evidence>
<dbReference type="RefSeq" id="WP_103911604.1">
    <property type="nucleotide sequence ID" value="NZ_FNUZ01000007.1"/>
</dbReference>
<evidence type="ECO:0000313" key="3">
    <source>
        <dbReference type="Proteomes" id="UP000236752"/>
    </source>
</evidence>
<feature type="signal peptide" evidence="1">
    <location>
        <begin position="1"/>
        <end position="23"/>
    </location>
</feature>
<keyword evidence="1" id="KW-0732">Signal</keyword>
<name>A0A1H6BD37_9RHOB</name>
<protein>
    <submittedName>
        <fullName evidence="2">Uncharacterized protein</fullName>
    </submittedName>
</protein>
<evidence type="ECO:0000256" key="1">
    <source>
        <dbReference type="SAM" id="SignalP"/>
    </source>
</evidence>